<dbReference type="PANTHER" id="PTHR38681">
    <property type="entry name" value="RETROVIRUS-RELATED POL POLYPROTEIN FROM TRANSPOSON 412-LIKE PROTEIN-RELATED"/>
    <property type="match status" value="1"/>
</dbReference>
<sequence>MYVQYTTYLWYQQPCRHHLSNPYPEAIDLQDIATVQTNDTDIERLRKQSMLRSEHLPLPSSDNKVYCDVFLGHPRPVVPSTLRRKVFETLHNLSHPGIRASVKLITDRVAQHPKGHPPMGIPAKAYNPTANRIFELFHRQLKSALVAQVNPDWEESLPPILLGCRSAFKADMQSTSAELTFGRTLRLPGEMVEPTQPTDFNYSDYAARLVHRMRQLHIQPLRQQTH</sequence>
<dbReference type="Gene3D" id="3.30.420.10">
    <property type="entry name" value="Ribonuclease H-like superfamily/Ribonuclease H"/>
    <property type="match status" value="1"/>
</dbReference>
<gene>
    <name evidence="1" type="ORF">ECPE_LOCUS17267</name>
</gene>
<dbReference type="OrthoDB" id="6284905at2759"/>
<keyword evidence="2" id="KW-1185">Reference proteome</keyword>
<reference evidence="1 2" key="2">
    <citation type="submission" date="2018-11" db="EMBL/GenBank/DDBJ databases">
        <authorList>
            <consortium name="Pathogen Informatics"/>
        </authorList>
    </citation>
    <scope>NUCLEOTIDE SEQUENCE [LARGE SCALE GENOMIC DNA]</scope>
    <source>
        <strain evidence="1 2">Egypt</strain>
    </source>
</reference>
<dbReference type="GO" id="GO:0003676">
    <property type="term" value="F:nucleic acid binding"/>
    <property type="evidence" value="ECO:0007669"/>
    <property type="project" value="InterPro"/>
</dbReference>
<evidence type="ECO:0000313" key="3">
    <source>
        <dbReference type="WBParaSite" id="ECPE_0001731201-mRNA-1"/>
    </source>
</evidence>
<dbReference type="AlphaFoldDB" id="A0A183BDI2"/>
<dbReference type="EMBL" id="UZAN01068318">
    <property type="protein sequence ID" value="VDP94556.1"/>
    <property type="molecule type" value="Genomic_DNA"/>
</dbReference>
<protein>
    <submittedName>
        <fullName evidence="3">Integrase_H2C2 domain-containing protein</fullName>
    </submittedName>
</protein>
<dbReference type="PANTHER" id="PTHR38681:SF1">
    <property type="entry name" value="RETROVIRUS-RELATED POL POLYPROTEIN FROM TRANSPOSON 412-LIKE PROTEIN"/>
    <property type="match status" value="1"/>
</dbReference>
<evidence type="ECO:0000313" key="1">
    <source>
        <dbReference type="EMBL" id="VDP94556.1"/>
    </source>
</evidence>
<dbReference type="Proteomes" id="UP000272942">
    <property type="component" value="Unassembled WGS sequence"/>
</dbReference>
<proteinExistence type="predicted"/>
<organism evidence="3">
    <name type="scientific">Echinostoma caproni</name>
    <dbReference type="NCBI Taxonomy" id="27848"/>
    <lineage>
        <taxon>Eukaryota</taxon>
        <taxon>Metazoa</taxon>
        <taxon>Spiralia</taxon>
        <taxon>Lophotrochozoa</taxon>
        <taxon>Platyhelminthes</taxon>
        <taxon>Trematoda</taxon>
        <taxon>Digenea</taxon>
        <taxon>Plagiorchiida</taxon>
        <taxon>Echinostomata</taxon>
        <taxon>Echinostomatoidea</taxon>
        <taxon>Echinostomatidae</taxon>
        <taxon>Echinostoma</taxon>
    </lineage>
</organism>
<name>A0A183BDI2_9TREM</name>
<dbReference type="InterPro" id="IPR036397">
    <property type="entry name" value="RNaseH_sf"/>
</dbReference>
<dbReference type="WBParaSite" id="ECPE_0001731201-mRNA-1">
    <property type="protein sequence ID" value="ECPE_0001731201-mRNA-1"/>
    <property type="gene ID" value="ECPE_0001731201"/>
</dbReference>
<evidence type="ECO:0000313" key="2">
    <source>
        <dbReference type="Proteomes" id="UP000272942"/>
    </source>
</evidence>
<accession>A0A183BDI2</accession>
<reference evidence="3" key="1">
    <citation type="submission" date="2016-06" db="UniProtKB">
        <authorList>
            <consortium name="WormBaseParasite"/>
        </authorList>
    </citation>
    <scope>IDENTIFICATION</scope>
</reference>